<gene>
    <name evidence="2" type="ORF">ZT1E4_G3004</name>
</gene>
<accession>A0A2H1FYP5</accession>
<proteinExistence type="predicted"/>
<protein>
    <submittedName>
        <fullName evidence="2">Uncharacterized protein</fullName>
    </submittedName>
</protein>
<dbReference type="Proteomes" id="UP000245764">
    <property type="component" value="Chromosome 2"/>
</dbReference>
<dbReference type="AlphaFoldDB" id="A0A2H1FYP5"/>
<organism evidence="2 3">
    <name type="scientific">Zymoseptoria tritici ST99CH_1E4</name>
    <dbReference type="NCBI Taxonomy" id="1276532"/>
    <lineage>
        <taxon>Eukaryota</taxon>
        <taxon>Fungi</taxon>
        <taxon>Dikarya</taxon>
        <taxon>Ascomycota</taxon>
        <taxon>Pezizomycotina</taxon>
        <taxon>Dothideomycetes</taxon>
        <taxon>Dothideomycetidae</taxon>
        <taxon>Mycosphaerellales</taxon>
        <taxon>Mycosphaerellaceae</taxon>
        <taxon>Zymoseptoria</taxon>
    </lineage>
</organism>
<reference evidence="3" key="1">
    <citation type="submission" date="2017-05" db="EMBL/GenBank/DDBJ databases">
        <authorList>
            <person name="Song R."/>
            <person name="Chenine A.L."/>
            <person name="Ruprecht R.M."/>
        </authorList>
    </citation>
    <scope>NUCLEOTIDE SEQUENCE [LARGE SCALE GENOMIC DNA]</scope>
</reference>
<name>A0A2H1FYP5_ZYMTR</name>
<feature type="region of interest" description="Disordered" evidence="1">
    <location>
        <begin position="70"/>
        <end position="93"/>
    </location>
</feature>
<sequence length="93" mass="10735">MSYSKFEMDKRRRQCEVGGWPQYQVGPVITYKLYRDIPRKRGVSTQDTLSIVCEGMSISTPTWSIDFKSSGPLSKEPDLHMYRNKNFDPSPIA</sequence>
<evidence type="ECO:0000313" key="2">
    <source>
        <dbReference type="EMBL" id="SMR46386.1"/>
    </source>
</evidence>
<evidence type="ECO:0000313" key="3">
    <source>
        <dbReference type="Proteomes" id="UP000245764"/>
    </source>
</evidence>
<evidence type="ECO:0000256" key="1">
    <source>
        <dbReference type="SAM" id="MobiDB-lite"/>
    </source>
</evidence>
<dbReference type="EMBL" id="LT854254">
    <property type="protein sequence ID" value="SMR46386.1"/>
    <property type="molecule type" value="Genomic_DNA"/>
</dbReference>